<protein>
    <submittedName>
        <fullName evidence="8">Hydroxyacid dehydrogenase</fullName>
    </submittedName>
</protein>
<evidence type="ECO:0000313" key="9">
    <source>
        <dbReference type="Proteomes" id="UP000051888"/>
    </source>
</evidence>
<dbReference type="InterPro" id="IPR006140">
    <property type="entry name" value="D-isomer_DH_NAD-bd"/>
</dbReference>
<dbReference type="InterPro" id="IPR050857">
    <property type="entry name" value="D-2-hydroxyacid_DH"/>
</dbReference>
<evidence type="ECO:0000259" key="7">
    <source>
        <dbReference type="Pfam" id="PF02826"/>
    </source>
</evidence>
<dbReference type="Gene3D" id="3.40.50.720">
    <property type="entry name" value="NAD(P)-binding Rossmann-like Domain"/>
    <property type="match status" value="2"/>
</dbReference>
<dbReference type="InterPro" id="IPR029752">
    <property type="entry name" value="D-isomer_DH_CS1"/>
</dbReference>
<proteinExistence type="inferred from homology"/>
<dbReference type="STRING" id="157838.AN964_13715"/>
<dbReference type="AlphaFoldDB" id="A0A0Q3WT92"/>
<dbReference type="Pfam" id="PF00389">
    <property type="entry name" value="2-Hacid_dh"/>
    <property type="match status" value="1"/>
</dbReference>
<keyword evidence="3 5" id="KW-0560">Oxidoreductase</keyword>
<sequence length="320" mass="35057">MRSMGKIYISGEIPKIGYELLKEHEVEIYRGKELITEEELGEKIVDADALLCPLSTPVTRNVLEKAKNLKIIANFGAGFNNIDVSYAKENNIVVTNAPGVSTEATAELTMGIILAVTRRIPEGDQLCRTVGFNGWAPLFFLGRELTHKTLGIIGLGSIGQAVAKRAKAFGMHIIYTSPRRKSREIEEACDATYVSLDELLHQSDIVSIHAPYNASTHHLITLKQLENMKKNAFLVNVSRGAVVKESDLVAALQNNMIAGAALDVFEFEPSITEELKQMQNVVLTPHIGNATIEARNAMAELTAKNIIQVLNGEKPLTPVN</sequence>
<dbReference type="GO" id="GO:0008652">
    <property type="term" value="P:amino acid biosynthetic process"/>
    <property type="evidence" value="ECO:0007669"/>
    <property type="project" value="UniProtKB-KW"/>
</dbReference>
<evidence type="ECO:0000256" key="1">
    <source>
        <dbReference type="ARBA" id="ARBA00005854"/>
    </source>
</evidence>
<organism evidence="8 9">
    <name type="scientific">Heyndrickxia shackletonii</name>
    <dbReference type="NCBI Taxonomy" id="157838"/>
    <lineage>
        <taxon>Bacteria</taxon>
        <taxon>Bacillati</taxon>
        <taxon>Bacillota</taxon>
        <taxon>Bacilli</taxon>
        <taxon>Bacillales</taxon>
        <taxon>Bacillaceae</taxon>
        <taxon>Heyndrickxia</taxon>
    </lineage>
</organism>
<dbReference type="GO" id="GO:0051287">
    <property type="term" value="F:NAD binding"/>
    <property type="evidence" value="ECO:0007669"/>
    <property type="project" value="InterPro"/>
</dbReference>
<evidence type="ECO:0000256" key="4">
    <source>
        <dbReference type="ARBA" id="ARBA00023027"/>
    </source>
</evidence>
<keyword evidence="4" id="KW-0520">NAD</keyword>
<evidence type="ECO:0000256" key="2">
    <source>
        <dbReference type="ARBA" id="ARBA00022605"/>
    </source>
</evidence>
<evidence type="ECO:0000313" key="8">
    <source>
        <dbReference type="EMBL" id="KQL54447.1"/>
    </source>
</evidence>
<gene>
    <name evidence="8" type="ORF">AN964_13715</name>
</gene>
<reference evidence="8 9" key="1">
    <citation type="submission" date="2015-09" db="EMBL/GenBank/DDBJ databases">
        <title>Genome sequencing project for genomic taxonomy and phylogenomics of Bacillus-like bacteria.</title>
        <authorList>
            <person name="Liu B."/>
            <person name="Wang J."/>
            <person name="Zhu Y."/>
            <person name="Liu G."/>
            <person name="Chen Q."/>
            <person name="Chen Z."/>
            <person name="Lan J."/>
            <person name="Che J."/>
            <person name="Ge C."/>
            <person name="Shi H."/>
            <person name="Pan Z."/>
            <person name="Liu X."/>
        </authorList>
    </citation>
    <scope>NUCLEOTIDE SEQUENCE [LARGE SCALE GENOMIC DNA]</scope>
    <source>
        <strain evidence="8 9">LMG 18435</strain>
    </source>
</reference>
<dbReference type="CDD" id="cd12178">
    <property type="entry name" value="2-Hacid_dh_13"/>
    <property type="match status" value="1"/>
</dbReference>
<dbReference type="FunFam" id="3.40.50.720:FF:000203">
    <property type="entry name" value="D-3-phosphoglycerate dehydrogenase (SerA)"/>
    <property type="match status" value="1"/>
</dbReference>
<dbReference type="InterPro" id="IPR036291">
    <property type="entry name" value="NAD(P)-bd_dom_sf"/>
</dbReference>
<dbReference type="PATRIC" id="fig|157838.3.peg.3048"/>
<feature type="domain" description="D-isomer specific 2-hydroxyacid dehydrogenase catalytic" evidence="6">
    <location>
        <begin position="9"/>
        <end position="320"/>
    </location>
</feature>
<dbReference type="PANTHER" id="PTHR42789">
    <property type="entry name" value="D-ISOMER SPECIFIC 2-HYDROXYACID DEHYDROGENASE FAMILY PROTEIN (AFU_ORTHOLOGUE AFUA_6G10090)"/>
    <property type="match status" value="1"/>
</dbReference>
<feature type="domain" description="D-isomer specific 2-hydroxyacid dehydrogenase NAD-binding" evidence="7">
    <location>
        <begin position="111"/>
        <end position="288"/>
    </location>
</feature>
<accession>A0A0Q3WT92</accession>
<dbReference type="GO" id="GO:0016616">
    <property type="term" value="F:oxidoreductase activity, acting on the CH-OH group of donors, NAD or NADP as acceptor"/>
    <property type="evidence" value="ECO:0007669"/>
    <property type="project" value="InterPro"/>
</dbReference>
<dbReference type="PANTHER" id="PTHR42789:SF1">
    <property type="entry name" value="D-ISOMER SPECIFIC 2-HYDROXYACID DEHYDROGENASE FAMILY PROTEIN (AFU_ORTHOLOGUE AFUA_6G10090)"/>
    <property type="match status" value="1"/>
</dbReference>
<evidence type="ECO:0000256" key="5">
    <source>
        <dbReference type="RuleBase" id="RU003719"/>
    </source>
</evidence>
<dbReference type="SUPFAM" id="SSF51735">
    <property type="entry name" value="NAD(P)-binding Rossmann-fold domains"/>
    <property type="match status" value="1"/>
</dbReference>
<evidence type="ECO:0000259" key="6">
    <source>
        <dbReference type="Pfam" id="PF00389"/>
    </source>
</evidence>
<keyword evidence="2" id="KW-0028">Amino-acid biosynthesis</keyword>
<comment type="caution">
    <text evidence="8">The sequence shown here is derived from an EMBL/GenBank/DDBJ whole genome shotgun (WGS) entry which is preliminary data.</text>
</comment>
<name>A0A0Q3WT92_9BACI</name>
<dbReference type="PROSITE" id="PS00065">
    <property type="entry name" value="D_2_HYDROXYACID_DH_1"/>
    <property type="match status" value="1"/>
</dbReference>
<comment type="similarity">
    <text evidence="1 5">Belongs to the D-isomer specific 2-hydroxyacid dehydrogenase family.</text>
</comment>
<evidence type="ECO:0000256" key="3">
    <source>
        <dbReference type="ARBA" id="ARBA00023002"/>
    </source>
</evidence>
<dbReference type="Proteomes" id="UP000051888">
    <property type="component" value="Unassembled WGS sequence"/>
</dbReference>
<dbReference type="EMBL" id="LJJC01000004">
    <property type="protein sequence ID" value="KQL54447.1"/>
    <property type="molecule type" value="Genomic_DNA"/>
</dbReference>
<keyword evidence="9" id="KW-1185">Reference proteome</keyword>
<dbReference type="Pfam" id="PF02826">
    <property type="entry name" value="2-Hacid_dh_C"/>
    <property type="match status" value="1"/>
</dbReference>
<dbReference type="InterPro" id="IPR006139">
    <property type="entry name" value="D-isomer_2_OHA_DH_cat_dom"/>
</dbReference>
<dbReference type="SUPFAM" id="SSF52283">
    <property type="entry name" value="Formate/glycerate dehydrogenase catalytic domain-like"/>
    <property type="match status" value="1"/>
</dbReference>